<feature type="coiled-coil region" evidence="1">
    <location>
        <begin position="34"/>
        <end position="61"/>
    </location>
</feature>
<dbReference type="InterPro" id="IPR050742">
    <property type="entry name" value="Helicase_Restrict-Modif_Enz"/>
</dbReference>
<dbReference type="PANTHER" id="PTHR47396:SF1">
    <property type="entry name" value="ATP-DEPENDENT HELICASE IRC3-RELATED"/>
    <property type="match status" value="1"/>
</dbReference>
<dbReference type="SMART" id="SM00487">
    <property type="entry name" value="DEXDc"/>
    <property type="match status" value="1"/>
</dbReference>
<dbReference type="Gene3D" id="3.40.50.300">
    <property type="entry name" value="P-loop containing nucleotide triphosphate hydrolases"/>
    <property type="match status" value="2"/>
</dbReference>
<reference evidence="3" key="1">
    <citation type="submission" date="2019-02" db="EMBL/GenBank/DDBJ databases">
        <authorList>
            <person name="Gruber-Vodicka R. H."/>
            <person name="Seah K. B. B."/>
        </authorList>
    </citation>
    <scope>NUCLEOTIDE SEQUENCE</scope>
    <source>
        <strain evidence="3">BECK_S127</strain>
    </source>
</reference>
<dbReference type="GO" id="GO:0005829">
    <property type="term" value="C:cytosol"/>
    <property type="evidence" value="ECO:0007669"/>
    <property type="project" value="TreeGrafter"/>
</dbReference>
<dbReference type="Pfam" id="PF22548">
    <property type="entry name" value="AEP-TOTE"/>
    <property type="match status" value="1"/>
</dbReference>
<evidence type="ECO:0000259" key="2">
    <source>
        <dbReference type="PROSITE" id="PS51192"/>
    </source>
</evidence>
<dbReference type="CDD" id="cd17926">
    <property type="entry name" value="DEXHc_RE"/>
    <property type="match status" value="1"/>
</dbReference>
<dbReference type="InterPro" id="IPR006935">
    <property type="entry name" value="Helicase/UvrB_N"/>
</dbReference>
<dbReference type="CDD" id="cd18785">
    <property type="entry name" value="SF2_C"/>
    <property type="match status" value="1"/>
</dbReference>
<feature type="domain" description="Helicase ATP-binding" evidence="2">
    <location>
        <begin position="456"/>
        <end position="606"/>
    </location>
</feature>
<dbReference type="GO" id="GO:0005524">
    <property type="term" value="F:ATP binding"/>
    <property type="evidence" value="ECO:0007669"/>
    <property type="project" value="InterPro"/>
</dbReference>
<dbReference type="PROSITE" id="PS51192">
    <property type="entry name" value="HELICASE_ATP_BIND_1"/>
    <property type="match status" value="1"/>
</dbReference>
<protein>
    <recommendedName>
        <fullName evidence="2">Helicase ATP-binding domain-containing protein</fullName>
    </recommendedName>
</protein>
<dbReference type="GO" id="GO:0003677">
    <property type="term" value="F:DNA binding"/>
    <property type="evidence" value="ECO:0007669"/>
    <property type="project" value="InterPro"/>
</dbReference>
<evidence type="ECO:0000256" key="1">
    <source>
        <dbReference type="SAM" id="Coils"/>
    </source>
</evidence>
<dbReference type="GO" id="GO:0016787">
    <property type="term" value="F:hydrolase activity"/>
    <property type="evidence" value="ECO:0007669"/>
    <property type="project" value="InterPro"/>
</dbReference>
<evidence type="ECO:0000313" key="3">
    <source>
        <dbReference type="EMBL" id="VFK78745.1"/>
    </source>
</evidence>
<gene>
    <name evidence="3" type="ORF">BECKSD772D_GA0070982_10245</name>
</gene>
<dbReference type="InterPro" id="IPR001650">
    <property type="entry name" value="Helicase_C-like"/>
</dbReference>
<dbReference type="InterPro" id="IPR027417">
    <property type="entry name" value="P-loop_NTPase"/>
</dbReference>
<dbReference type="InterPro" id="IPR054347">
    <property type="entry name" value="TOTE_primase"/>
</dbReference>
<dbReference type="Pfam" id="PF00271">
    <property type="entry name" value="Helicase_C"/>
    <property type="match status" value="1"/>
</dbReference>
<name>A0A451BKD1_9GAMM</name>
<dbReference type="PANTHER" id="PTHR47396">
    <property type="entry name" value="TYPE I RESTRICTION ENZYME ECOKI R PROTEIN"/>
    <property type="match status" value="1"/>
</dbReference>
<organism evidence="3">
    <name type="scientific">Candidatus Kentrum sp. SD</name>
    <dbReference type="NCBI Taxonomy" id="2126332"/>
    <lineage>
        <taxon>Bacteria</taxon>
        <taxon>Pseudomonadati</taxon>
        <taxon>Pseudomonadota</taxon>
        <taxon>Gammaproteobacteria</taxon>
        <taxon>Candidatus Kentrum</taxon>
    </lineage>
</organism>
<dbReference type="Pfam" id="PF04851">
    <property type="entry name" value="ResIII"/>
    <property type="match status" value="1"/>
</dbReference>
<dbReference type="SUPFAM" id="SSF52540">
    <property type="entry name" value="P-loop containing nucleoside triphosphate hydrolases"/>
    <property type="match status" value="1"/>
</dbReference>
<dbReference type="InterPro" id="IPR014001">
    <property type="entry name" value="Helicase_ATP-bd"/>
</dbReference>
<proteinExistence type="predicted"/>
<dbReference type="AlphaFoldDB" id="A0A451BKD1"/>
<dbReference type="EMBL" id="CAADHB010000024">
    <property type="protein sequence ID" value="VFK78745.1"/>
    <property type="molecule type" value="Genomic_DNA"/>
</dbReference>
<accession>A0A451BKD1</accession>
<sequence length="848" mass="95892">MLYMWFRTLLFNPECFSRPPTMPHPDSQSIADALIAIDARLREIEAEKQRLLRRKENLRYRQTNPGSILESSKSLSVAQKVALFRELFKGRADVFARRWENLGKGRSGYAVACHNEWRHGLCHKPKIKCGACRNRRYKPLDDRAIHAHLTGRQVVGLYPLLTDNSCHLLVVDFDKTGWREAVKAMAEACEGLDIPHAIEISRSGNGAHLWIFFSKATPAREARLLGSLLLDRAMEIHPGLSFDSYDRLFPNQDILPEGGFGNLIALPLQYHARRLGNSVFVDINLSPYPDQWEFLSRIGRLARDRLAELVKQYAPRPAEPLDDTLPWEQGLPMEHTRIPDTPERLTITLANHLYFRLDDMPPALTARLKRLASFSNPVFFKTQAMRFSTHGIPRYITCARIEQGYLSLPRGCFHEAMLLLEGQGITVEIEEKRQAGQSLGSLAFIGGLGREQKKAVSTITAHDTGILHAPTAFGKTIAAIAVIAERGVNTLILTHSRQLLEQWRARIGSFLTGVEVGVIGAGRKKPSGQIDIATYQCLIDGRDNSVSPLVGRYGQVIIDECHHIPAPRFEMVLNEARAKYVLGLTATPNRQDGHQKIMFMLAGPVRYKVRGDNKRKFRREVIVNRLHEQPPHFADPPRISEVYRWLTENTHRNLRIVEDVAATIGAECHPLVLTERRKHAEYLAGMLMERDFRAVVLRGAMGALERKAANERLPEAQVIVATGKYIGEGFDLPRLDTLFLALPISWKGLLVQYAGRIHREFAGKTRVTIYDYVDCALPMLERMYRKRNKGYRAMGYGIREEQASAIIHDVEDRLKSDGLHSFIQSRVPKVPTEAPATFPANARALLKE</sequence>
<keyword evidence="1" id="KW-0175">Coiled coil</keyword>